<evidence type="ECO:0000259" key="1">
    <source>
        <dbReference type="Pfam" id="PF20150"/>
    </source>
</evidence>
<dbReference type="AlphaFoldDB" id="A0A1B8B9M4"/>
<evidence type="ECO:0000313" key="3">
    <source>
        <dbReference type="Proteomes" id="UP000091967"/>
    </source>
</evidence>
<name>A0A1B8B9M4_FUSPO</name>
<proteinExistence type="predicted"/>
<comment type="caution">
    <text evidence="2">The sequence shown here is derived from an EMBL/GenBank/DDBJ whole genome shotgun (WGS) entry which is preliminary data.</text>
</comment>
<organism evidence="2 3">
    <name type="scientific">Fusarium poae</name>
    <dbReference type="NCBI Taxonomy" id="36050"/>
    <lineage>
        <taxon>Eukaryota</taxon>
        <taxon>Fungi</taxon>
        <taxon>Dikarya</taxon>
        <taxon>Ascomycota</taxon>
        <taxon>Pezizomycotina</taxon>
        <taxon>Sordariomycetes</taxon>
        <taxon>Hypocreomycetidae</taxon>
        <taxon>Hypocreales</taxon>
        <taxon>Nectriaceae</taxon>
        <taxon>Fusarium</taxon>
    </lineage>
</organism>
<dbReference type="EMBL" id="LYXU01000001">
    <property type="protein sequence ID" value="OBS29425.1"/>
    <property type="molecule type" value="Genomic_DNA"/>
</dbReference>
<sequence>MSQHKEPSKKPTDFPSFPKLPLEMQDEIWKFALDNDVPAAHIVNIVHERIAGQQTAAPIMQRLIVTGYSSRMKPVSPAREALVQTCQRSRLIVEKIIKQRKQHYHPAVQSFSHPPPHNRYVNWRVIYHGGYHDFHTKTVMIPATPPLQKVYTSRDLIIISNPWLGGNILSIANRPDIGTSVKYAAIPYLSSDGSWERVMARGRRYFMDQIFHVLDHLQILYILLHPDEIRKGERFEVLHLLPAMKQHLDRYKRSREETSPTRFQYRDRVYHEISDVLLLKLSKLGGLPLAVTHLEQIAKEQRAKNGGDKPPLIIRFMTW</sequence>
<accession>A0A1B8B9M4</accession>
<reference evidence="2 3" key="1">
    <citation type="submission" date="2016-06" db="EMBL/GenBank/DDBJ databases">
        <title>Living apart together: crosstalk between the core and supernumerary genomes in a fungal plant pathogen.</title>
        <authorList>
            <person name="Vanheule A."/>
            <person name="Audenaert K."/>
            <person name="Warris S."/>
            <person name="Van De Geest H."/>
            <person name="Schijlen E."/>
            <person name="Hofte M."/>
            <person name="De Saeger S."/>
            <person name="Haesaert G."/>
            <person name="Waalwijk C."/>
            <person name="Van Der Lee T."/>
        </authorList>
    </citation>
    <scope>NUCLEOTIDE SEQUENCE [LARGE SCALE GENOMIC DNA]</scope>
    <source>
        <strain evidence="2 3">2516</strain>
    </source>
</reference>
<feature type="domain" description="2EXR" evidence="1">
    <location>
        <begin position="14"/>
        <end position="124"/>
    </location>
</feature>
<dbReference type="Proteomes" id="UP000091967">
    <property type="component" value="Unassembled WGS sequence"/>
</dbReference>
<gene>
    <name evidence="2" type="ORF">FPOA_03362</name>
</gene>
<dbReference type="InterPro" id="IPR045518">
    <property type="entry name" value="2EXR"/>
</dbReference>
<evidence type="ECO:0000313" key="2">
    <source>
        <dbReference type="EMBL" id="OBS29425.1"/>
    </source>
</evidence>
<protein>
    <recommendedName>
        <fullName evidence="1">2EXR domain-containing protein</fullName>
    </recommendedName>
</protein>
<dbReference type="OMA" id="VNIDHEH"/>
<dbReference type="Pfam" id="PF20150">
    <property type="entry name" value="2EXR"/>
    <property type="match status" value="1"/>
</dbReference>
<keyword evidence="3" id="KW-1185">Reference proteome</keyword>